<proteinExistence type="predicted"/>
<evidence type="ECO:0000313" key="2">
    <source>
        <dbReference type="Proteomes" id="UP000053237"/>
    </source>
</evidence>
<protein>
    <submittedName>
        <fullName evidence="1">Uncharacterized protein</fullName>
    </submittedName>
</protein>
<organism evidence="1 2">
    <name type="scientific">Albugo candida</name>
    <dbReference type="NCBI Taxonomy" id="65357"/>
    <lineage>
        <taxon>Eukaryota</taxon>
        <taxon>Sar</taxon>
        <taxon>Stramenopiles</taxon>
        <taxon>Oomycota</taxon>
        <taxon>Peronosporomycetes</taxon>
        <taxon>Albuginales</taxon>
        <taxon>Albuginaceae</taxon>
        <taxon>Albugo</taxon>
    </lineage>
</organism>
<accession>A0A024FVC3</accession>
<dbReference type="EMBL" id="CAIX01000317">
    <property type="protein sequence ID" value="CCI10604.1"/>
    <property type="molecule type" value="Genomic_DNA"/>
</dbReference>
<sequence>MDKASDEWKYCRTKRLNGVQLCWMTCFLSDLRYETSPWPSVCHRGRIWELKGDELINGINHMSATKQRELRGCLVGKFMSLLETSTEKLSLLLYSFRWNCRVASRIVSVTNRCNDTLLYSLRSIKIDRYL</sequence>
<reference evidence="1 2" key="1">
    <citation type="submission" date="2012-05" db="EMBL/GenBank/DDBJ databases">
        <title>Recombination and specialization in a pathogen metapopulation.</title>
        <authorList>
            <person name="Gardiner A."/>
            <person name="Kemen E."/>
            <person name="Schultz-Larsen T."/>
            <person name="MacLean D."/>
            <person name="Van Oosterhout C."/>
            <person name="Jones J.D.G."/>
        </authorList>
    </citation>
    <scope>NUCLEOTIDE SEQUENCE [LARGE SCALE GENOMIC DNA]</scope>
    <source>
        <strain evidence="1 2">Ac Nc2</strain>
    </source>
</reference>
<evidence type="ECO:0000313" key="1">
    <source>
        <dbReference type="EMBL" id="CCI10604.1"/>
    </source>
</evidence>
<dbReference type="Proteomes" id="UP000053237">
    <property type="component" value="Unassembled WGS sequence"/>
</dbReference>
<name>A0A024FVC3_9STRA</name>
<dbReference type="AlphaFoldDB" id="A0A024FVC3"/>
<comment type="caution">
    <text evidence="1">The sequence shown here is derived from an EMBL/GenBank/DDBJ whole genome shotgun (WGS) entry which is preliminary data.</text>
</comment>
<keyword evidence="2" id="KW-1185">Reference proteome</keyword>
<gene>
    <name evidence="1" type="ORF">BN9_109740</name>
</gene>
<dbReference type="InParanoid" id="A0A024FVC3"/>